<keyword evidence="2" id="KW-1185">Reference proteome</keyword>
<protein>
    <submittedName>
        <fullName evidence="1">Uncharacterized protein</fullName>
    </submittedName>
</protein>
<name>A0A016S6F3_9BILA</name>
<organism evidence="1 2">
    <name type="scientific">Ancylostoma ceylanicum</name>
    <dbReference type="NCBI Taxonomy" id="53326"/>
    <lineage>
        <taxon>Eukaryota</taxon>
        <taxon>Metazoa</taxon>
        <taxon>Ecdysozoa</taxon>
        <taxon>Nematoda</taxon>
        <taxon>Chromadorea</taxon>
        <taxon>Rhabditida</taxon>
        <taxon>Rhabditina</taxon>
        <taxon>Rhabditomorpha</taxon>
        <taxon>Strongyloidea</taxon>
        <taxon>Ancylostomatidae</taxon>
        <taxon>Ancylostomatinae</taxon>
        <taxon>Ancylostoma</taxon>
    </lineage>
</organism>
<dbReference type="EMBL" id="JARK01001626">
    <property type="protein sequence ID" value="EYB85824.1"/>
    <property type="molecule type" value="Genomic_DNA"/>
</dbReference>
<gene>
    <name evidence="1" type="primary">Acey_s0290.g1539</name>
    <name evidence="1" type="ORF">Y032_0290g1539</name>
</gene>
<comment type="caution">
    <text evidence="1">The sequence shown here is derived from an EMBL/GenBank/DDBJ whole genome shotgun (WGS) entry which is preliminary data.</text>
</comment>
<proteinExistence type="predicted"/>
<evidence type="ECO:0000313" key="2">
    <source>
        <dbReference type="Proteomes" id="UP000024635"/>
    </source>
</evidence>
<sequence>MGTLHIHGKTTVMFSGKNHPDIDFVLNGSVPTLSRKIRDLGITYTDDFNFNSYKCSDSPPASLSLARFAGLRY</sequence>
<dbReference type="OrthoDB" id="5865536at2759"/>
<reference evidence="2" key="1">
    <citation type="journal article" date="2015" name="Nat. Genet.">
        <title>The genome and transcriptome of the zoonotic hookworm Ancylostoma ceylanicum identify infection-specific gene families.</title>
        <authorList>
            <person name="Schwarz E.M."/>
            <person name="Hu Y."/>
            <person name="Antoshechkin I."/>
            <person name="Miller M.M."/>
            <person name="Sternberg P.W."/>
            <person name="Aroian R.V."/>
        </authorList>
    </citation>
    <scope>NUCLEOTIDE SEQUENCE</scope>
    <source>
        <strain evidence="2">HY135</strain>
    </source>
</reference>
<accession>A0A016S6F3</accession>
<dbReference type="AlphaFoldDB" id="A0A016S6F3"/>
<dbReference type="Proteomes" id="UP000024635">
    <property type="component" value="Unassembled WGS sequence"/>
</dbReference>
<evidence type="ECO:0000313" key="1">
    <source>
        <dbReference type="EMBL" id="EYB85824.1"/>
    </source>
</evidence>